<keyword evidence="5 6" id="KW-0472">Membrane</keyword>
<feature type="domain" description="ABC3 transporter permease C-terminal" evidence="7">
    <location>
        <begin position="254"/>
        <end position="366"/>
    </location>
</feature>
<feature type="transmembrane region" description="Helical" evidence="6">
    <location>
        <begin position="254"/>
        <end position="273"/>
    </location>
</feature>
<keyword evidence="3 6" id="KW-0812">Transmembrane</keyword>
<feature type="transmembrane region" description="Helical" evidence="6">
    <location>
        <begin position="454"/>
        <end position="478"/>
    </location>
</feature>
<gene>
    <name evidence="8" type="ORF">LIN78_13785</name>
</gene>
<dbReference type="PANTHER" id="PTHR30287:SF1">
    <property type="entry name" value="INNER MEMBRANE PROTEIN"/>
    <property type="match status" value="1"/>
</dbReference>
<evidence type="ECO:0000256" key="6">
    <source>
        <dbReference type="SAM" id="Phobius"/>
    </source>
</evidence>
<protein>
    <recommendedName>
        <fullName evidence="7">ABC3 transporter permease C-terminal domain-containing protein</fullName>
    </recommendedName>
</protein>
<reference evidence="8" key="1">
    <citation type="submission" date="2021-10" db="EMBL/GenBank/DDBJ databases">
        <title>The complete genome sequence of Leeia sp. TBRC 13508.</title>
        <authorList>
            <person name="Charoenyingcharoen P."/>
            <person name="Yukphan P."/>
        </authorList>
    </citation>
    <scope>NUCLEOTIDE SEQUENCE</scope>
    <source>
        <strain evidence="8">TBRC 13508</strain>
    </source>
</reference>
<keyword evidence="2" id="KW-1003">Cell membrane</keyword>
<name>A0ABS8D8R4_9NEIS</name>
<keyword evidence="9" id="KW-1185">Reference proteome</keyword>
<evidence type="ECO:0000256" key="3">
    <source>
        <dbReference type="ARBA" id="ARBA00022692"/>
    </source>
</evidence>
<accession>A0ABS8D8R4</accession>
<dbReference type="EMBL" id="JAJBZT010000008">
    <property type="protein sequence ID" value="MCB6184613.1"/>
    <property type="molecule type" value="Genomic_DNA"/>
</dbReference>
<proteinExistence type="predicted"/>
<keyword evidence="4 6" id="KW-1133">Transmembrane helix</keyword>
<evidence type="ECO:0000256" key="4">
    <source>
        <dbReference type="ARBA" id="ARBA00022989"/>
    </source>
</evidence>
<evidence type="ECO:0000313" key="8">
    <source>
        <dbReference type="EMBL" id="MCB6184613.1"/>
    </source>
</evidence>
<evidence type="ECO:0000313" key="9">
    <source>
        <dbReference type="Proteomes" id="UP001165395"/>
    </source>
</evidence>
<feature type="transmembrane region" description="Helical" evidence="6">
    <location>
        <begin position="379"/>
        <end position="400"/>
    </location>
</feature>
<evidence type="ECO:0000256" key="1">
    <source>
        <dbReference type="ARBA" id="ARBA00004651"/>
    </source>
</evidence>
<sequence>MFGWRLFWRDLNKNRLMVFTLLVAVCAMATIQFVSARLSAIVETQSSVLLGGDALVSGDKALPSSLQNKAHEMGLKTANGWLFPTMAQTEKDAMLVSAKAVESSYPLRGELTVLLANGNTVAARAPAKGSVWVDKAILDRLNLKLGQRIYVGDAALSIAGQLIKEPDARFNFNSLSPRLMLSAADLQTSGLVQDQSRISYVLMVAGESPAMKVWSSWAKLHLPQGARVEDATNTRGDLKPVMDNAQRFLKMAEVLAVVLALSAGMLSATQYVNRHIRVWAVLRTQGMTAAQLTRLYLAQFIGIGFVASVLGVVFSLGLQQLVISRIASLLMMELPALPVSVVLQSLIAGLCLILVVALPAIWQLRNFTVIQLLRLDAPVSIWSGGLLLGGGLLAIIAYSILHNVWITFALLAGLILWCALVGGLVWVIAKWILKLSNPSAFTLRMAMNSLLRQPALVAIQAGAISLGLIAILLVSLTATRLVGNWESKIPSDAPNRFVINLQSDQLDRFKNAFQSEHITAPTAYPMIRGRLQMINQHVVKPTDYVDQQTRRLATREFNLSWMLETPKGNKIVAGKAFDETTRNSWSVEQGIAEKLGVQVGDTLTYDIAGTKVTGKVANIRKLDWTSFQVNFFVIASPDMLAEQMTSYVSSFYLAPEHRNVELTLLKQMPNLTVIDVSRLLAQAKSIMDQLSAALQFILGFSIISGALVLWSALAMGIQKRQKQVAILKGVGGTQGMIARLFLWEYLVLGGVTSLIAVLGNEAFAAFVNVKWLEVPYQPSSLSWTLIPVITLAILLVVMPLLLRLLKLRPAVVFRNS</sequence>
<dbReference type="PANTHER" id="PTHR30287">
    <property type="entry name" value="MEMBRANE COMPONENT OF PREDICTED ABC SUPERFAMILY METABOLITE UPTAKE TRANSPORTER"/>
    <property type="match status" value="1"/>
</dbReference>
<feature type="transmembrane region" description="Helical" evidence="6">
    <location>
        <begin position="294"/>
        <end position="316"/>
    </location>
</feature>
<evidence type="ECO:0000256" key="2">
    <source>
        <dbReference type="ARBA" id="ARBA00022475"/>
    </source>
</evidence>
<feature type="transmembrane region" description="Helical" evidence="6">
    <location>
        <begin position="406"/>
        <end position="433"/>
    </location>
</feature>
<comment type="caution">
    <text evidence="8">The sequence shown here is derived from an EMBL/GenBank/DDBJ whole genome shotgun (WGS) entry which is preliminary data.</text>
</comment>
<feature type="transmembrane region" description="Helical" evidence="6">
    <location>
        <begin position="692"/>
        <end position="713"/>
    </location>
</feature>
<dbReference type="RefSeq" id="WP_227181424.1">
    <property type="nucleotide sequence ID" value="NZ_JAJBZT010000008.1"/>
</dbReference>
<feature type="transmembrane region" description="Helical" evidence="6">
    <location>
        <begin position="336"/>
        <end position="358"/>
    </location>
</feature>
<feature type="domain" description="ABC3 transporter permease C-terminal" evidence="7">
    <location>
        <begin position="696"/>
        <end position="805"/>
    </location>
</feature>
<dbReference type="InterPro" id="IPR003838">
    <property type="entry name" value="ABC3_permease_C"/>
</dbReference>
<comment type="subcellular location">
    <subcellularLocation>
        <location evidence="1">Cell membrane</location>
        <topology evidence="1">Multi-pass membrane protein</topology>
    </subcellularLocation>
</comment>
<evidence type="ECO:0000256" key="5">
    <source>
        <dbReference type="ARBA" id="ARBA00023136"/>
    </source>
</evidence>
<dbReference type="InterPro" id="IPR038766">
    <property type="entry name" value="Membrane_comp_ABC_pdt"/>
</dbReference>
<feature type="transmembrane region" description="Helical" evidence="6">
    <location>
        <begin position="781"/>
        <end position="805"/>
    </location>
</feature>
<evidence type="ECO:0000259" key="7">
    <source>
        <dbReference type="Pfam" id="PF02687"/>
    </source>
</evidence>
<organism evidence="8 9">
    <name type="scientific">Leeia speluncae</name>
    <dbReference type="NCBI Taxonomy" id="2884804"/>
    <lineage>
        <taxon>Bacteria</taxon>
        <taxon>Pseudomonadati</taxon>
        <taxon>Pseudomonadota</taxon>
        <taxon>Betaproteobacteria</taxon>
        <taxon>Neisseriales</taxon>
        <taxon>Leeiaceae</taxon>
        <taxon>Leeia</taxon>
    </lineage>
</organism>
<dbReference type="Proteomes" id="UP001165395">
    <property type="component" value="Unassembled WGS sequence"/>
</dbReference>
<dbReference type="Pfam" id="PF02687">
    <property type="entry name" value="FtsX"/>
    <property type="match status" value="2"/>
</dbReference>
<feature type="transmembrane region" description="Helical" evidence="6">
    <location>
        <begin position="745"/>
        <end position="769"/>
    </location>
</feature>